<dbReference type="STRING" id="1799789.AX660_01110"/>
<organism evidence="2 3">
    <name type="scientific">Paraglaciecola hydrolytica</name>
    <dbReference type="NCBI Taxonomy" id="1799789"/>
    <lineage>
        <taxon>Bacteria</taxon>
        <taxon>Pseudomonadati</taxon>
        <taxon>Pseudomonadota</taxon>
        <taxon>Gammaproteobacteria</taxon>
        <taxon>Alteromonadales</taxon>
        <taxon>Alteromonadaceae</taxon>
        <taxon>Paraglaciecola</taxon>
    </lineage>
</organism>
<keyword evidence="3" id="KW-1185">Reference proteome</keyword>
<evidence type="ECO:0000313" key="3">
    <source>
        <dbReference type="Proteomes" id="UP000070299"/>
    </source>
</evidence>
<feature type="transmembrane region" description="Helical" evidence="1">
    <location>
        <begin position="32"/>
        <end position="51"/>
    </location>
</feature>
<feature type="transmembrane region" description="Helical" evidence="1">
    <location>
        <begin position="7"/>
        <end position="26"/>
    </location>
</feature>
<feature type="transmembrane region" description="Helical" evidence="1">
    <location>
        <begin position="72"/>
        <end position="91"/>
    </location>
</feature>
<accession>A0A148KMN3</accession>
<protein>
    <recommendedName>
        <fullName evidence="4">DUF4405 domain-containing protein</fullName>
    </recommendedName>
</protein>
<reference evidence="3" key="1">
    <citation type="submission" date="2016-02" db="EMBL/GenBank/DDBJ databases">
        <authorList>
            <person name="Schultz-Johansen M."/>
            <person name="Glaring M.A."/>
            <person name="Bech P.K."/>
            <person name="Stougaard P."/>
        </authorList>
    </citation>
    <scope>NUCLEOTIDE SEQUENCE [LARGE SCALE GENOMIC DNA]</scope>
    <source>
        <strain evidence="3">S66</strain>
    </source>
</reference>
<proteinExistence type="predicted"/>
<evidence type="ECO:0000313" key="2">
    <source>
        <dbReference type="EMBL" id="KXI27583.1"/>
    </source>
</evidence>
<dbReference type="AlphaFoldDB" id="A0A148KMN3"/>
<keyword evidence="1" id="KW-0812">Transmembrane</keyword>
<dbReference type="EMBL" id="LSNE01000010">
    <property type="protein sequence ID" value="KXI27583.1"/>
    <property type="molecule type" value="Genomic_DNA"/>
</dbReference>
<dbReference type="RefSeq" id="WP_068380215.1">
    <property type="nucleotide sequence ID" value="NZ_LSNE01000010.1"/>
</dbReference>
<comment type="caution">
    <text evidence="2">The sequence shown here is derived from an EMBL/GenBank/DDBJ whole genome shotgun (WGS) entry which is preliminary data.</text>
</comment>
<dbReference type="Proteomes" id="UP000070299">
    <property type="component" value="Unassembled WGS sequence"/>
</dbReference>
<sequence>MNVRTSVTITISIIFVTLMVSGILLYALPWNYFVGATHVWASMCFMIGTIWHFKNNFRVYLSHIKQKVGKKTFAGCGVGVVVLAAGLMLGVPPFSSVMDFSKELRAANQPVTSEITLLDLSGEADLPKLNLFLKAGSAYISEPQPIFWKITYTSIPQVAVWMETLDGEYIDTLYVTGKISNSGFGETEEGITRRPEALPYWSHRRGIQEEDGYFAPVQNNADLDGVTGATPQSDSLISMSAPRMGKYRLLVEVNRSYDFNEHYSKDRYPDDPIYSGDGSSGQPSLIYGVTIDSNVSEKYLLKLLGHGHHSGADGELYADLSQITTAKDILSYIVAEVE</sequence>
<evidence type="ECO:0000256" key="1">
    <source>
        <dbReference type="SAM" id="Phobius"/>
    </source>
</evidence>
<gene>
    <name evidence="2" type="ORF">AX660_01110</name>
</gene>
<keyword evidence="1" id="KW-0472">Membrane</keyword>
<name>A0A148KMN3_9ALTE</name>
<evidence type="ECO:0008006" key="4">
    <source>
        <dbReference type="Google" id="ProtNLM"/>
    </source>
</evidence>
<keyword evidence="1" id="KW-1133">Transmembrane helix</keyword>
<dbReference type="OrthoDB" id="1027826at2"/>